<evidence type="ECO:0000313" key="3">
    <source>
        <dbReference type="Proteomes" id="UP000224563"/>
    </source>
</evidence>
<evidence type="ECO:0000259" key="1">
    <source>
        <dbReference type="Pfam" id="PF04471"/>
    </source>
</evidence>
<dbReference type="Proteomes" id="UP000224563">
    <property type="component" value="Unassembled WGS sequence"/>
</dbReference>
<sequence length="357" mass="40545">MANYYIVRTRINVEAYVNKGVSAVGWSDVVFTEYENVEELCDAVRNKCYNNESSTVIGRKMGEIRRFRNIKKGDIILVPCYKGFYIGEATGRFIYDVESIENDLSNQVELDYVKRENSPVMFSRDGKLTALSSKLGVRGFTVLCIKEDEIINEINILLESGVDSSYQDRAIRFESEKANEFREMLISALSNYEKSSLKAGGRGFEELIAAMMKKDGYESRILSKRIGGNSESDADVLAIKKSTLGDEFTMAYYIQAKHYSGSSNNGIKQIIAFKKEQEKMESEQGYISVDGISLGSEQIKYVLISSGEFTEYVKNQANENNIILIDGYRLAEILFDIIDELPEIRYQLGFVKKYDHI</sequence>
<dbReference type="Gene3D" id="3.40.1350.10">
    <property type="match status" value="1"/>
</dbReference>
<gene>
    <name evidence="2" type="ORF">CSX02_00400</name>
</gene>
<dbReference type="EMBL" id="PDYG01000001">
    <property type="protein sequence ID" value="PHU38942.1"/>
    <property type="molecule type" value="Genomic_DNA"/>
</dbReference>
<reference evidence="2 3" key="2">
    <citation type="submission" date="2017-10" db="EMBL/GenBank/DDBJ databases">
        <authorList>
            <person name="Banno H."/>
            <person name="Chua N.-H."/>
        </authorList>
    </citation>
    <scope>NUCLEOTIDE SEQUENCE [LARGE SCALE GENOMIC DNA]</scope>
    <source>
        <strain evidence="2 3">JK623</strain>
    </source>
</reference>
<proteinExistence type="predicted"/>
<dbReference type="GO" id="GO:0003677">
    <property type="term" value="F:DNA binding"/>
    <property type="evidence" value="ECO:0007669"/>
    <property type="project" value="InterPro"/>
</dbReference>
<dbReference type="Pfam" id="PF04471">
    <property type="entry name" value="Mrr_cat"/>
    <property type="match status" value="1"/>
</dbReference>
<dbReference type="InterPro" id="IPR011335">
    <property type="entry name" value="Restrct_endonuc-II-like"/>
</dbReference>
<dbReference type="RefSeq" id="WP_099385206.1">
    <property type="nucleotide sequence ID" value="NZ_JANSWH010000050.1"/>
</dbReference>
<feature type="domain" description="Restriction endonuclease type IV Mrr" evidence="1">
    <location>
        <begin position="200"/>
        <end position="334"/>
    </location>
</feature>
<evidence type="ECO:0000313" key="2">
    <source>
        <dbReference type="EMBL" id="PHU38942.1"/>
    </source>
</evidence>
<protein>
    <recommendedName>
        <fullName evidence="1">Restriction endonuclease type IV Mrr domain-containing protein</fullName>
    </recommendedName>
</protein>
<organism evidence="2 3">
    <name type="scientific">Agathobacter ruminis</name>
    <dbReference type="NCBI Taxonomy" id="1712665"/>
    <lineage>
        <taxon>Bacteria</taxon>
        <taxon>Bacillati</taxon>
        <taxon>Bacillota</taxon>
        <taxon>Clostridia</taxon>
        <taxon>Lachnospirales</taxon>
        <taxon>Lachnospiraceae</taxon>
        <taxon>Agathobacter</taxon>
    </lineage>
</organism>
<comment type="caution">
    <text evidence="2">The sequence shown here is derived from an EMBL/GenBank/DDBJ whole genome shotgun (WGS) entry which is preliminary data.</text>
</comment>
<dbReference type="InterPro" id="IPR007560">
    <property type="entry name" value="Restrct_endonuc_IV_Mrr"/>
</dbReference>
<dbReference type="GO" id="GO:0009307">
    <property type="term" value="P:DNA restriction-modification system"/>
    <property type="evidence" value="ECO:0007669"/>
    <property type="project" value="InterPro"/>
</dbReference>
<name>A0A2G3E6M4_9FIRM</name>
<keyword evidence="3" id="KW-1185">Reference proteome</keyword>
<dbReference type="AlphaFoldDB" id="A0A2G3E6M4"/>
<dbReference type="GO" id="GO:0004519">
    <property type="term" value="F:endonuclease activity"/>
    <property type="evidence" value="ECO:0007669"/>
    <property type="project" value="InterPro"/>
</dbReference>
<dbReference type="SUPFAM" id="SSF52980">
    <property type="entry name" value="Restriction endonuclease-like"/>
    <property type="match status" value="1"/>
</dbReference>
<dbReference type="InterPro" id="IPR011856">
    <property type="entry name" value="tRNA_endonuc-like_dom_sf"/>
</dbReference>
<accession>A0A2G3E6M4</accession>
<reference evidence="2 3" key="1">
    <citation type="submission" date="2017-10" db="EMBL/GenBank/DDBJ databases">
        <title>Resolving the taxonomy of Roseburia spp., Eubacterium rectale and Agathobacter spp. through phylogenomic analysis.</title>
        <authorList>
            <person name="Sheridan P.O."/>
            <person name="Walker A.W."/>
            <person name="Duncan S.H."/>
            <person name="Scott K.P."/>
            <person name="Toole P.W.O."/>
            <person name="Luis P."/>
            <person name="Flint H.J."/>
        </authorList>
    </citation>
    <scope>NUCLEOTIDE SEQUENCE [LARGE SCALE GENOMIC DNA]</scope>
    <source>
        <strain evidence="2 3">JK623</strain>
    </source>
</reference>